<organism evidence="2">
    <name type="scientific">Candida tenuis (strain ATCC 10573 / BCRC 21748 / CBS 615 / JCM 9827 / NBRC 10315 / NRRL Y-1498 / VKM Y-70)</name>
    <name type="common">Yeast</name>
    <name type="synonym">Yamadazyma tenuis</name>
    <dbReference type="NCBI Taxonomy" id="590646"/>
    <lineage>
        <taxon>Eukaryota</taxon>
        <taxon>Fungi</taxon>
        <taxon>Dikarya</taxon>
        <taxon>Ascomycota</taxon>
        <taxon>Saccharomycotina</taxon>
        <taxon>Pichiomycetes</taxon>
        <taxon>Debaryomycetaceae</taxon>
        <taxon>Yamadazyma</taxon>
    </lineage>
</organism>
<evidence type="ECO:0000313" key="1">
    <source>
        <dbReference type="EMBL" id="EGV62539.1"/>
    </source>
</evidence>
<dbReference type="Proteomes" id="UP000000707">
    <property type="component" value="Unassembled WGS sequence"/>
</dbReference>
<accession>G3BAY4</accession>
<reference evidence="1 2" key="1">
    <citation type="journal article" date="2011" name="Proc. Natl. Acad. Sci. U.S.A.">
        <title>Comparative genomics of xylose-fermenting fungi for enhanced biofuel production.</title>
        <authorList>
            <person name="Wohlbach D.J."/>
            <person name="Kuo A."/>
            <person name="Sato T.K."/>
            <person name="Potts K.M."/>
            <person name="Salamov A.A."/>
            <person name="LaButti K.M."/>
            <person name="Sun H."/>
            <person name="Clum A."/>
            <person name="Pangilinan J.L."/>
            <person name="Lindquist E.A."/>
            <person name="Lucas S."/>
            <person name="Lapidus A."/>
            <person name="Jin M."/>
            <person name="Gunawan C."/>
            <person name="Balan V."/>
            <person name="Dale B.E."/>
            <person name="Jeffries T.W."/>
            <person name="Zinkel R."/>
            <person name="Barry K.W."/>
            <person name="Grigoriev I.V."/>
            <person name="Gasch A.P."/>
        </authorList>
    </citation>
    <scope>NUCLEOTIDE SEQUENCE [LARGE SCALE GENOMIC DNA]</scope>
    <source>
        <strain evidence="1">ATCC 10573</strain>
        <strain evidence="2">ATCC 10573 / BCRC 21748 / CBS 615 / JCM 9827 / NBRC 10315 / NRRL Y-1498 / VKM Y-70</strain>
    </source>
</reference>
<evidence type="ECO:0000313" key="2">
    <source>
        <dbReference type="Proteomes" id="UP000000707"/>
    </source>
</evidence>
<dbReference type="HOGENOM" id="CLU_2775712_0_0_1"/>
<dbReference type="EMBL" id="GL996527">
    <property type="protein sequence ID" value="EGV62538.1"/>
    <property type="molecule type" value="Genomic_DNA"/>
</dbReference>
<dbReference type="AlphaFoldDB" id="G3BAY4"/>
<dbReference type="EMBL" id="GL996527">
    <property type="protein sequence ID" value="EGV62539.1"/>
    <property type="molecule type" value="Genomic_DNA"/>
</dbReference>
<proteinExistence type="predicted"/>
<name>G3BAY4_CANTC</name>
<gene>
    <name evidence="1" type="ORF">CANTEDRAFT_114944</name>
</gene>
<dbReference type="OrthoDB" id="4074932at2759"/>
<sequence>MNRAFVRSFNKQPVNLIKSTTTNLARTPSSVKFRPMEFGNSFKTFKEYRLRAVNQSPLFKKNASKNDSY</sequence>
<keyword evidence="2" id="KW-1185">Reference proteome</keyword>
<protein>
    <submittedName>
        <fullName evidence="1">Uncharacterized protein</fullName>
    </submittedName>
</protein>